<evidence type="ECO:0008006" key="2">
    <source>
        <dbReference type="Google" id="ProtNLM"/>
    </source>
</evidence>
<accession>A0A645HD44</accession>
<dbReference type="AlphaFoldDB" id="A0A645HD44"/>
<comment type="caution">
    <text evidence="1">The sequence shown here is derived from an EMBL/GenBank/DDBJ whole genome shotgun (WGS) entry which is preliminary data.</text>
</comment>
<organism evidence="1">
    <name type="scientific">bioreactor metagenome</name>
    <dbReference type="NCBI Taxonomy" id="1076179"/>
    <lineage>
        <taxon>unclassified sequences</taxon>
        <taxon>metagenomes</taxon>
        <taxon>ecological metagenomes</taxon>
    </lineage>
</organism>
<dbReference type="EMBL" id="VSSQ01091374">
    <property type="protein sequence ID" value="MPN36947.1"/>
    <property type="molecule type" value="Genomic_DNA"/>
</dbReference>
<protein>
    <recommendedName>
        <fullName evidence="2">TonB-dependent receptor SusC</fullName>
    </recommendedName>
</protein>
<sequence length="70" mass="7980">MRLAYNLSNEILERLPFNRVQAYIYGNDLLTWTNYTGFDPEIGGSVLTPGRDSSAYPRKREFGFGINVGF</sequence>
<gene>
    <name evidence="1" type="ORF">SDC9_184459</name>
</gene>
<reference evidence="1" key="1">
    <citation type="submission" date="2019-08" db="EMBL/GenBank/DDBJ databases">
        <authorList>
            <person name="Kucharzyk K."/>
            <person name="Murdoch R.W."/>
            <person name="Higgins S."/>
            <person name="Loffler F."/>
        </authorList>
    </citation>
    <scope>NUCLEOTIDE SEQUENCE</scope>
</reference>
<evidence type="ECO:0000313" key="1">
    <source>
        <dbReference type="EMBL" id="MPN36947.1"/>
    </source>
</evidence>
<name>A0A645HD44_9ZZZZ</name>
<proteinExistence type="predicted"/>